<dbReference type="EMBL" id="PIUM01000031">
    <property type="protein sequence ID" value="PKU22470.1"/>
    <property type="molecule type" value="Genomic_DNA"/>
</dbReference>
<keyword evidence="2" id="KW-0472">Membrane</keyword>
<comment type="caution">
    <text evidence="3">The sequence shown here is derived from an EMBL/GenBank/DDBJ whole genome shotgun (WGS) entry which is preliminary data.</text>
</comment>
<proteinExistence type="predicted"/>
<organism evidence="3 4">
    <name type="scientific">Telmatospirillum siberiense</name>
    <dbReference type="NCBI Taxonomy" id="382514"/>
    <lineage>
        <taxon>Bacteria</taxon>
        <taxon>Pseudomonadati</taxon>
        <taxon>Pseudomonadota</taxon>
        <taxon>Alphaproteobacteria</taxon>
        <taxon>Rhodospirillales</taxon>
        <taxon>Rhodospirillaceae</taxon>
        <taxon>Telmatospirillum</taxon>
    </lineage>
</organism>
<evidence type="ECO:0000313" key="4">
    <source>
        <dbReference type="Proteomes" id="UP000233293"/>
    </source>
</evidence>
<feature type="region of interest" description="Disordered" evidence="1">
    <location>
        <begin position="55"/>
        <end position="149"/>
    </location>
</feature>
<evidence type="ECO:0000256" key="2">
    <source>
        <dbReference type="SAM" id="Phobius"/>
    </source>
</evidence>
<feature type="transmembrane region" description="Helical" evidence="2">
    <location>
        <begin position="12"/>
        <end position="33"/>
    </location>
</feature>
<feature type="compositionally biased region" description="Pro residues" evidence="1">
    <location>
        <begin position="57"/>
        <end position="71"/>
    </location>
</feature>
<keyword evidence="2" id="KW-1133">Transmembrane helix</keyword>
<dbReference type="AlphaFoldDB" id="A0A2N3PPZ2"/>
<feature type="compositionally biased region" description="Pro residues" evidence="1">
    <location>
        <begin position="81"/>
        <end position="101"/>
    </location>
</feature>
<dbReference type="OrthoDB" id="7365876at2"/>
<keyword evidence="4" id="KW-1185">Reference proteome</keyword>
<evidence type="ECO:0000256" key="1">
    <source>
        <dbReference type="SAM" id="MobiDB-lite"/>
    </source>
</evidence>
<reference evidence="4" key="1">
    <citation type="submission" date="2017-12" db="EMBL/GenBank/DDBJ databases">
        <title>Draft genome sequence of Telmatospirillum siberiense 26-4b1T, an acidotolerant peatland alphaproteobacterium potentially involved in sulfur cycling.</title>
        <authorList>
            <person name="Hausmann B."/>
            <person name="Pjevac P."/>
            <person name="Schreck K."/>
            <person name="Herbold C.W."/>
            <person name="Daims H."/>
            <person name="Wagner M."/>
            <person name="Pester M."/>
            <person name="Loy A."/>
        </authorList>
    </citation>
    <scope>NUCLEOTIDE SEQUENCE [LARGE SCALE GENOMIC DNA]</scope>
    <source>
        <strain evidence="4">26-4b1</strain>
    </source>
</reference>
<dbReference type="RefSeq" id="WP_101252668.1">
    <property type="nucleotide sequence ID" value="NZ_PIUM01000031.1"/>
</dbReference>
<name>A0A2N3PPZ2_9PROT</name>
<dbReference type="Proteomes" id="UP000233293">
    <property type="component" value="Unassembled WGS sequence"/>
</dbReference>
<accession>A0A2N3PPZ2</accession>
<sequence length="282" mass="30595">MTLFDSDTIRASFSRPAVILSIVLHILLVYVLLNEELLWAKLRLAAELPQMEVELVPEPPKPQPPKPPPAPKPEEAKPEPPKPQAAEPPPKPAPEPPPQPAPQRAAPLTPPQLVPGRLAERSSIPHPASRNGAGGTEHAPVMSTGPGITLVPKEQAKEGKHGSIGPEGPELTQSEQDVVLAQILKYWHVDFHSPEAHGLVLQGTFYIQADGTLMSPVNKNDPWDPGAVVEGYRNLGPPGTSYRRDAIDGFLLALRLCQPLQLPSGKGPWPRRIVIRFAFDSL</sequence>
<keyword evidence="2" id="KW-0812">Transmembrane</keyword>
<gene>
    <name evidence="3" type="ORF">CWS72_21310</name>
</gene>
<evidence type="ECO:0000313" key="3">
    <source>
        <dbReference type="EMBL" id="PKU22470.1"/>
    </source>
</evidence>
<protein>
    <submittedName>
        <fullName evidence="3">Uncharacterized protein</fullName>
    </submittedName>
</protein>